<sequence>MEVVLAERRREAIRSCTEVARRVGAGVLFGMQTALMLQSIPLPEHCDLDDSVLHTVVGAGGKRVRGRGVQAHVWKGYERGAFVRVNQYVYALNAMHAWAQLAPHIAFDELVVLANSVITALSEKNSGNAGAGGRNVVQGSVLDHDGPAKSVYGEFCEFLDRRERFAGVRNCRLALRLCRGGVRSPMESRTYLSLMSHGVPVPQINFIVPGMTFRSKVPMTVDLAWPELKVAVEYDGDQHRTDKAQWRRDQEKRELLRSRGWIVVIVTADDLRDDDARAALAFRVSRYLVKRGAKFEFSVTAVPLLELAKRTAAIR</sequence>
<reference evidence="2 3" key="1">
    <citation type="submission" date="2017-10" db="EMBL/GenBank/DDBJ databases">
        <title>Draft genome sequences of strains TRE 1, TRE 9, TRE H and TRI 7, isolated from tamarins, belonging to four potential novel Bifidobacterium species.</title>
        <authorList>
            <person name="Mattarelli P."/>
            <person name="Modesto M."/>
            <person name="Puglisi E."/>
            <person name="Morelli L."/>
            <person name="Spezio C."/>
            <person name="Bonetti A."/>
            <person name="Sandri C."/>
        </authorList>
    </citation>
    <scope>NUCLEOTIDE SEQUENCE [LARGE SCALE GENOMIC DNA]</scope>
    <source>
        <strain evidence="3">TRI7</strain>
    </source>
</reference>
<dbReference type="SUPFAM" id="SSF52980">
    <property type="entry name" value="Restriction endonuclease-like"/>
    <property type="match status" value="1"/>
</dbReference>
<dbReference type="OrthoDB" id="3173471at2"/>
<gene>
    <name evidence="2" type="ORF">CSQ87_10460</name>
</gene>
<dbReference type="Gene3D" id="3.40.960.10">
    <property type="entry name" value="VSR Endonuclease"/>
    <property type="match status" value="1"/>
</dbReference>
<name>A0A2M9HCA5_9BIFI</name>
<evidence type="ECO:0000313" key="3">
    <source>
        <dbReference type="Proteomes" id="UP000231451"/>
    </source>
</evidence>
<evidence type="ECO:0000259" key="1">
    <source>
        <dbReference type="Pfam" id="PF04480"/>
    </source>
</evidence>
<keyword evidence="3" id="KW-1185">Reference proteome</keyword>
<protein>
    <recommendedName>
        <fullName evidence="1">DUF559 domain-containing protein</fullName>
    </recommendedName>
</protein>
<dbReference type="AlphaFoldDB" id="A0A2M9HCA5"/>
<dbReference type="Pfam" id="PF04480">
    <property type="entry name" value="DUF559"/>
    <property type="match status" value="1"/>
</dbReference>
<organism evidence="2 3">
    <name type="scientific">Bifidobacterium simiarum</name>
    <dbReference type="NCBI Taxonomy" id="2045441"/>
    <lineage>
        <taxon>Bacteria</taxon>
        <taxon>Bacillati</taxon>
        <taxon>Actinomycetota</taxon>
        <taxon>Actinomycetes</taxon>
        <taxon>Bifidobacteriales</taxon>
        <taxon>Bifidobacteriaceae</taxon>
        <taxon>Bifidobacterium</taxon>
    </lineage>
</organism>
<comment type="caution">
    <text evidence="2">The sequence shown here is derived from an EMBL/GenBank/DDBJ whole genome shotgun (WGS) entry which is preliminary data.</text>
</comment>
<dbReference type="Proteomes" id="UP000231451">
    <property type="component" value="Unassembled WGS sequence"/>
</dbReference>
<dbReference type="EMBL" id="PEBK01000014">
    <property type="protein sequence ID" value="PJM74421.1"/>
    <property type="molecule type" value="Genomic_DNA"/>
</dbReference>
<evidence type="ECO:0000313" key="2">
    <source>
        <dbReference type="EMBL" id="PJM74421.1"/>
    </source>
</evidence>
<dbReference type="InterPro" id="IPR007569">
    <property type="entry name" value="DUF559"/>
</dbReference>
<proteinExistence type="predicted"/>
<accession>A0A2M9HCA5</accession>
<dbReference type="InterPro" id="IPR011335">
    <property type="entry name" value="Restrct_endonuc-II-like"/>
</dbReference>
<feature type="domain" description="DUF559" evidence="1">
    <location>
        <begin position="210"/>
        <end position="274"/>
    </location>
</feature>